<name>N1WS54_9FLAO</name>
<proteinExistence type="predicted"/>
<dbReference type="Pfam" id="PF14870">
    <property type="entry name" value="PSII_BNR"/>
    <property type="match status" value="1"/>
</dbReference>
<keyword evidence="7" id="KW-1185">Reference proteome</keyword>
<protein>
    <recommendedName>
        <fullName evidence="8">Secretion system C-terminal sorting domain-containing protein</fullName>
    </recommendedName>
</protein>
<dbReference type="EMBL" id="APLF01000024">
    <property type="protein sequence ID" value="EMY79949.1"/>
    <property type="molecule type" value="Genomic_DNA"/>
</dbReference>
<dbReference type="AlphaFoldDB" id="N1WS54"/>
<accession>N1WS54</accession>
<comment type="caution">
    <text evidence="6">The sequence shown here is derived from an EMBL/GenBank/DDBJ whole genome shotgun (WGS) entry which is preliminary data.</text>
</comment>
<dbReference type="InterPro" id="IPR015943">
    <property type="entry name" value="WD40/YVTN_repeat-like_dom_sf"/>
</dbReference>
<feature type="domain" description="Secretion system C-terminal sorting" evidence="5">
    <location>
        <begin position="745"/>
        <end position="821"/>
    </location>
</feature>
<organism evidence="6 7">
    <name type="scientific">Psychroflexus gondwanensis ACAM 44</name>
    <dbReference type="NCBI Taxonomy" id="1189619"/>
    <lineage>
        <taxon>Bacteria</taxon>
        <taxon>Pseudomonadati</taxon>
        <taxon>Bacteroidota</taxon>
        <taxon>Flavobacteriia</taxon>
        <taxon>Flavobacteriales</taxon>
        <taxon>Flavobacteriaceae</taxon>
        <taxon>Psychroflexus</taxon>
    </lineage>
</organism>
<evidence type="ECO:0000256" key="1">
    <source>
        <dbReference type="ARBA" id="ARBA00022531"/>
    </source>
</evidence>
<keyword evidence="1" id="KW-0602">Photosynthesis</keyword>
<evidence type="ECO:0000256" key="3">
    <source>
        <dbReference type="ARBA" id="ARBA00023276"/>
    </source>
</evidence>
<dbReference type="InterPro" id="IPR002860">
    <property type="entry name" value="BNR_rpt"/>
</dbReference>
<dbReference type="Proteomes" id="UP000012317">
    <property type="component" value="Unassembled WGS sequence"/>
</dbReference>
<evidence type="ECO:0000259" key="5">
    <source>
        <dbReference type="Pfam" id="PF18962"/>
    </source>
</evidence>
<evidence type="ECO:0000259" key="4">
    <source>
        <dbReference type="Pfam" id="PF14870"/>
    </source>
</evidence>
<sequence>MKNILAIIITFLLFSESYSQCGQYIENKISALSDVRFWDENNGFVIGGSSLLTTNNGGVSWVTYELPHYQAFSYKPLNDIELIDSNKAFVFGADGIILFTENKGIDWERRIGINGLENFTGVDFINNDLGYLVGVNDYLVNDKAFLYKTIDGGETWFEVTSNISSIDYGNFSPNDILFLNENIGFLWGGNEFYKTIDGGETWLEVNNPSNSYIQKLQFIDSQTAYLSGGNYIYKTIDGGNSWSQTSYYIQWTTGAFTVNNDFMFYSINAYSGILKTSINGGNVDEFGLNQDGYVTDIHFINNNIGFAVGKKEQGSPNMGRFIFKTIDGGASWTQLDSGSPREGNSNNATYFKKINEDEYVYSVVSVGYYTHSSILLSEDKGSTWKRVYETDDVIGFTLYAEDNYISHWRYSNPNNGEGYIISESYDKGATWTDGPILNITDLPSDTNYTVGNLTQASVNDLYISGFGSIHHSTDKGLTWNLIPTPSDVTTRKYQFIDENNFMLYGSSTNSGPIIYKTNDGGMTWDFVVQISGYSHNLQYDRFDFINLNKIYFYSGGKIFIYDIINQNLIERNTTYFINKIKAIDDDSFMILDNSGNLYISHDNGLTWSQRFWADYNSSYPNIYVEDEDNIFLWDYNFIQNLKKYTPSEPELIFGNENTLINTEEEYIIPVDLFSTTEWILDSGGTLIIDNNTSYYKTKVLWETEGLHTLKVKKINDCGESSFTEINITVSKGLSDEDFYEKQILVYPNPFDENINIAIPQKLENKKISITITNILGQIVYENQQHYSSQTIELNNIPKSINSGIYFIKVESDKFYRTKKIIKK</sequence>
<gene>
    <name evidence="6" type="ORF">pgond44_14378</name>
</gene>
<dbReference type="InterPro" id="IPR026444">
    <property type="entry name" value="Secre_tail"/>
</dbReference>
<evidence type="ECO:0000313" key="7">
    <source>
        <dbReference type="Proteomes" id="UP000012317"/>
    </source>
</evidence>
<feature type="domain" description="Photosynthesis system II assembly factor Ycf48/Hcf136-like" evidence="4">
    <location>
        <begin position="30"/>
        <end position="109"/>
    </location>
</feature>
<dbReference type="Gene3D" id="2.130.10.10">
    <property type="entry name" value="YVTN repeat-like/Quinoprotein amine dehydrogenase"/>
    <property type="match status" value="3"/>
</dbReference>
<dbReference type="InterPro" id="IPR028203">
    <property type="entry name" value="PSII_CF48-like_dom"/>
</dbReference>
<dbReference type="PANTHER" id="PTHR47199">
    <property type="entry name" value="PHOTOSYSTEM II STABILITY/ASSEMBLY FACTOR HCF136, CHLOROPLASTIC"/>
    <property type="match status" value="1"/>
</dbReference>
<dbReference type="NCBIfam" id="TIGR04183">
    <property type="entry name" value="Por_Secre_tail"/>
    <property type="match status" value="1"/>
</dbReference>
<dbReference type="RefSeq" id="WP_003444760.1">
    <property type="nucleotide sequence ID" value="NZ_APLF01000024.1"/>
</dbReference>
<evidence type="ECO:0000256" key="2">
    <source>
        <dbReference type="ARBA" id="ARBA00022729"/>
    </source>
</evidence>
<dbReference type="GO" id="GO:0015979">
    <property type="term" value="P:photosynthesis"/>
    <property type="evidence" value="ECO:0007669"/>
    <property type="project" value="UniProtKB-KW"/>
</dbReference>
<dbReference type="Pfam" id="PF18962">
    <property type="entry name" value="Por_Secre_tail"/>
    <property type="match status" value="1"/>
</dbReference>
<dbReference type="GO" id="GO:0009523">
    <property type="term" value="C:photosystem II"/>
    <property type="evidence" value="ECO:0007669"/>
    <property type="project" value="UniProtKB-KW"/>
</dbReference>
<evidence type="ECO:0008006" key="8">
    <source>
        <dbReference type="Google" id="ProtNLM"/>
    </source>
</evidence>
<keyword evidence="2" id="KW-0732">Signal</keyword>
<dbReference type="Pfam" id="PF02012">
    <property type="entry name" value="BNR"/>
    <property type="match status" value="1"/>
</dbReference>
<reference evidence="6 7" key="1">
    <citation type="journal article" date="2014" name="Genome Biol. Evol.">
        <title>Extensive gene acquisition in the extremely psychrophilic bacterial species Psychroflexus torquis and the link to sea-ice ecosystem specialism.</title>
        <authorList>
            <person name="Feng S."/>
            <person name="Powell S.M."/>
            <person name="Wilson R."/>
            <person name="Bowman J.P."/>
        </authorList>
    </citation>
    <scope>NUCLEOTIDE SEQUENCE [LARGE SCALE GENOMIC DNA]</scope>
    <source>
        <strain evidence="6 7">ACAM 44</strain>
    </source>
</reference>
<dbReference type="eggNOG" id="COG4447">
    <property type="taxonomic scope" value="Bacteria"/>
</dbReference>
<keyword evidence="3" id="KW-0604">Photosystem II</keyword>
<dbReference type="CDD" id="cd15482">
    <property type="entry name" value="Sialidase_non-viral"/>
    <property type="match status" value="1"/>
</dbReference>
<dbReference type="SUPFAM" id="SSF110296">
    <property type="entry name" value="Oligoxyloglucan reducing end-specific cellobiohydrolase"/>
    <property type="match status" value="2"/>
</dbReference>
<dbReference type="PANTHER" id="PTHR47199:SF2">
    <property type="entry name" value="PHOTOSYSTEM II STABILITY_ASSEMBLY FACTOR HCF136, CHLOROPLASTIC"/>
    <property type="match status" value="1"/>
</dbReference>
<evidence type="ECO:0000313" key="6">
    <source>
        <dbReference type="EMBL" id="EMY79949.1"/>
    </source>
</evidence>